<dbReference type="InterPro" id="IPR011990">
    <property type="entry name" value="TPR-like_helical_dom_sf"/>
</dbReference>
<dbReference type="SUPFAM" id="SSF48439">
    <property type="entry name" value="Protein prenylyltransferase"/>
    <property type="match status" value="1"/>
</dbReference>
<dbReference type="Gene3D" id="1.25.40.10">
    <property type="entry name" value="Tetratricopeptide repeat domain"/>
    <property type="match status" value="6"/>
</dbReference>
<gene>
    <name evidence="4" type="ORF">C2G38_1494131</name>
</gene>
<evidence type="ECO:0000313" key="4">
    <source>
        <dbReference type="EMBL" id="RIB16638.1"/>
    </source>
</evidence>
<dbReference type="SMART" id="SM00028">
    <property type="entry name" value="TPR"/>
    <property type="match status" value="12"/>
</dbReference>
<feature type="repeat" description="TPR" evidence="3">
    <location>
        <begin position="948"/>
        <end position="981"/>
    </location>
</feature>
<dbReference type="PROSITE" id="PS50005">
    <property type="entry name" value="TPR"/>
    <property type="match status" value="10"/>
</dbReference>
<dbReference type="InterPro" id="IPR019734">
    <property type="entry name" value="TPR_rpt"/>
</dbReference>
<feature type="repeat" description="TPR" evidence="3">
    <location>
        <begin position="746"/>
        <end position="779"/>
    </location>
</feature>
<name>A0A397V4T5_9GLOM</name>
<proteinExistence type="predicted"/>
<feature type="repeat" description="TPR" evidence="3">
    <location>
        <begin position="780"/>
        <end position="813"/>
    </location>
</feature>
<protein>
    <submittedName>
        <fullName evidence="4">Uncharacterized protein</fullName>
    </submittedName>
</protein>
<keyword evidence="2 3" id="KW-0802">TPR repeat</keyword>
<dbReference type="OrthoDB" id="2435388at2759"/>
<feature type="repeat" description="TPR" evidence="3">
    <location>
        <begin position="678"/>
        <end position="711"/>
    </location>
</feature>
<accession>A0A397V4T5</accession>
<comment type="caution">
    <text evidence="4">The sequence shown here is derived from an EMBL/GenBank/DDBJ whole genome shotgun (WGS) entry which is preliminary data.</text>
</comment>
<dbReference type="EMBL" id="QKWP01000660">
    <property type="protein sequence ID" value="RIB16638.1"/>
    <property type="molecule type" value="Genomic_DNA"/>
</dbReference>
<evidence type="ECO:0000313" key="5">
    <source>
        <dbReference type="Proteomes" id="UP000266673"/>
    </source>
</evidence>
<feature type="repeat" description="TPR" evidence="3">
    <location>
        <begin position="712"/>
        <end position="745"/>
    </location>
</feature>
<dbReference type="InterPro" id="IPR013083">
    <property type="entry name" value="Znf_RING/FYVE/PHD"/>
</dbReference>
<organism evidence="4 5">
    <name type="scientific">Gigaspora rosea</name>
    <dbReference type="NCBI Taxonomy" id="44941"/>
    <lineage>
        <taxon>Eukaryota</taxon>
        <taxon>Fungi</taxon>
        <taxon>Fungi incertae sedis</taxon>
        <taxon>Mucoromycota</taxon>
        <taxon>Glomeromycotina</taxon>
        <taxon>Glomeromycetes</taxon>
        <taxon>Diversisporales</taxon>
        <taxon>Gigasporaceae</taxon>
        <taxon>Gigaspora</taxon>
    </lineage>
</organism>
<sequence>MNNSEDSSNLIERFKKWTSTHDVYSLKKIIEDNQISHKMIIESIKQLADSSVFDYYSIETISELELHLRTLVSLIEVICKNKLRIRHELREKIYAQLKNFAEIHFRSTEVNEQGFDNVFRSKFEDFNPSPKSTTLPDLAISNEGKVYKDVKRNYNIDFLLLHLRDTLHCMRDDEDKFLEVWRRTKDLLRKILCITPGLIKIGISHGANLLIDNGIELLFKNLQETFKWKYPISSWYYEWRTLLELNFNNQNFLQECSLPPNYGENLLLECLWHCVSKSWSIQISNSEFLTNKKHFVNNLLGMEPLAFPHSLWFGALDIAQELITKTQRDSTLGICYYLALESLQKAPSYFIRFKAKEVLIKLSKRKILFYNIIENDFNNYKQSLDSVKRLKSHQMIEAIREKSFYDEKLVDTNKSNVNDSKKKGKAITTDSSASPRAIILSGDSISDIIITELCCPITYQISKNYQILSCCKNFISPEALQRIIDQISQPNCPLCRKTIDINSLINLPQSEIFQGIHNYFIEDNYDIQDHNQNTFNEDSDEEINISKLKSRQKFRTSNSIRRKIFKTPKFLYSSIRKKAKIACKLGEFETAINALTEILEEYPTSYSLQCDRAKVYIECNKFNEALKDLNSAIEQKPNKFEAYLLRGITYFKMNKYKESLDDLTRCLTRLIEVDQNYVSALSYRGMAYYMMKEYDESLWDLTKLLEIEPNNASALSYRGMIYYMMKEYDESLWDLTKSLEIEPNNASALSYRGLIYYMKKKYNESLLDLTKSLEIEPNNVSALNHCGIIYYMKKEYDKSLLDLTKSLEIESSNKSLLDLTQSLEIESNNASVLSYRGIAYYMTKEYDKSLLDLTKALKIEPNNAPALNYRGIVYYMKKDYDKSLLDLTKSLEIEPSDKSLLDLIQSLEIEPNNASVLSYYGIAYYMKNDYVKSLLDLTKSLEIEPNNASALSYRGIVYYKRETYSRALMDLTKSLEIEPNNASALNYRGMIYYMKKEYDKSLQDLTKLLDIEPNNSSTLRYHWGV</sequence>
<dbReference type="Pfam" id="PF07719">
    <property type="entry name" value="TPR_2"/>
    <property type="match status" value="3"/>
</dbReference>
<evidence type="ECO:0000256" key="1">
    <source>
        <dbReference type="ARBA" id="ARBA00022737"/>
    </source>
</evidence>
<feature type="repeat" description="TPR" evidence="3">
    <location>
        <begin position="864"/>
        <end position="897"/>
    </location>
</feature>
<feature type="repeat" description="TPR" evidence="3">
    <location>
        <begin position="830"/>
        <end position="863"/>
    </location>
</feature>
<dbReference type="Gene3D" id="3.30.40.10">
    <property type="entry name" value="Zinc/RING finger domain, C3HC4 (zinc finger)"/>
    <property type="match status" value="1"/>
</dbReference>
<dbReference type="AlphaFoldDB" id="A0A397V4T5"/>
<dbReference type="Pfam" id="PF13414">
    <property type="entry name" value="TPR_11"/>
    <property type="match status" value="1"/>
</dbReference>
<reference evidence="4 5" key="1">
    <citation type="submission" date="2018-06" db="EMBL/GenBank/DDBJ databases">
        <title>Comparative genomics reveals the genomic features of Rhizophagus irregularis, R. cerebriforme, R. diaphanum and Gigaspora rosea, and their symbiotic lifestyle signature.</title>
        <authorList>
            <person name="Morin E."/>
            <person name="San Clemente H."/>
            <person name="Chen E.C.H."/>
            <person name="De La Providencia I."/>
            <person name="Hainaut M."/>
            <person name="Kuo A."/>
            <person name="Kohler A."/>
            <person name="Murat C."/>
            <person name="Tang N."/>
            <person name="Roy S."/>
            <person name="Loubradou J."/>
            <person name="Henrissat B."/>
            <person name="Grigoriev I.V."/>
            <person name="Corradi N."/>
            <person name="Roux C."/>
            <person name="Martin F.M."/>
        </authorList>
    </citation>
    <scope>NUCLEOTIDE SEQUENCE [LARGE SCALE GENOMIC DNA]</scope>
    <source>
        <strain evidence="4 5">DAOM 194757</strain>
    </source>
</reference>
<dbReference type="PANTHER" id="PTHR44858:SF1">
    <property type="entry name" value="UDP-N-ACETYLGLUCOSAMINE--PEPTIDE N-ACETYLGLUCOSAMINYLTRANSFERASE SPINDLY-RELATED"/>
    <property type="match status" value="1"/>
</dbReference>
<feature type="repeat" description="TPR" evidence="3">
    <location>
        <begin position="914"/>
        <end position="947"/>
    </location>
</feature>
<dbReference type="Proteomes" id="UP000266673">
    <property type="component" value="Unassembled WGS sequence"/>
</dbReference>
<dbReference type="STRING" id="44941.A0A397V4T5"/>
<keyword evidence="1" id="KW-0677">Repeat</keyword>
<dbReference type="PANTHER" id="PTHR44858">
    <property type="entry name" value="TETRATRICOPEPTIDE REPEAT PROTEIN 6"/>
    <property type="match status" value="1"/>
</dbReference>
<dbReference type="InterPro" id="IPR013105">
    <property type="entry name" value="TPR_2"/>
</dbReference>
<dbReference type="InterPro" id="IPR050498">
    <property type="entry name" value="Ycf3"/>
</dbReference>
<evidence type="ECO:0000256" key="3">
    <source>
        <dbReference type="PROSITE-ProRule" id="PRU00339"/>
    </source>
</evidence>
<dbReference type="SUPFAM" id="SSF57850">
    <property type="entry name" value="RING/U-box"/>
    <property type="match status" value="1"/>
</dbReference>
<feature type="repeat" description="TPR" evidence="3">
    <location>
        <begin position="606"/>
        <end position="639"/>
    </location>
</feature>
<feature type="repeat" description="TPR" evidence="3">
    <location>
        <begin position="982"/>
        <end position="1015"/>
    </location>
</feature>
<keyword evidence="5" id="KW-1185">Reference proteome</keyword>
<dbReference type="SUPFAM" id="SSF81901">
    <property type="entry name" value="HCP-like"/>
    <property type="match status" value="1"/>
</dbReference>
<dbReference type="Pfam" id="PF13174">
    <property type="entry name" value="TPR_6"/>
    <property type="match status" value="1"/>
</dbReference>
<evidence type="ECO:0000256" key="2">
    <source>
        <dbReference type="ARBA" id="ARBA00022803"/>
    </source>
</evidence>